<dbReference type="Gene3D" id="1.20.120.1200">
    <property type="entry name" value="NADH-ubiquinone/plastoquinone oxidoreductase chain 6, subunit NuoJ"/>
    <property type="match status" value="1"/>
</dbReference>
<comment type="caution">
    <text evidence="3">The sequence shown here is derived from an EMBL/GenBank/DDBJ whole genome shotgun (WGS) entry which is preliminary data.</text>
</comment>
<feature type="transmembrane region" description="Helical" evidence="2">
    <location>
        <begin position="91"/>
        <end position="114"/>
    </location>
</feature>
<evidence type="ECO:0000256" key="1">
    <source>
        <dbReference type="ARBA" id="ARBA00005698"/>
    </source>
</evidence>
<comment type="similarity">
    <text evidence="1 2">Belongs to the complex I subunit 6 family.</text>
</comment>
<keyword evidence="4" id="KW-1185">Reference proteome</keyword>
<feature type="transmembrane region" description="Helical" evidence="2">
    <location>
        <begin position="55"/>
        <end position="79"/>
    </location>
</feature>
<feature type="transmembrane region" description="Helical" evidence="2">
    <location>
        <begin position="30"/>
        <end position="49"/>
    </location>
</feature>
<name>A0ABX9ZXS9_9BURK</name>
<keyword evidence="2" id="KW-0874">Quinone</keyword>
<dbReference type="InterPro" id="IPR001457">
    <property type="entry name" value="NADH_UbQ/plastoQ_OxRdtase_su6"/>
</dbReference>
<protein>
    <recommendedName>
        <fullName evidence="2">NADH-quinone oxidoreductase subunit J</fullName>
        <ecNumber evidence="2">7.1.1.-</ecNumber>
    </recommendedName>
</protein>
<dbReference type="RefSeq" id="WP_125966954.1">
    <property type="nucleotide sequence ID" value="NZ_CBFHCE010000077.1"/>
</dbReference>
<dbReference type="EMBL" id="RXFQ01000027">
    <property type="protein sequence ID" value="RSZ29286.1"/>
    <property type="molecule type" value="Genomic_DNA"/>
</dbReference>
<dbReference type="EC" id="7.1.1.-" evidence="2"/>
<keyword evidence="2" id="KW-0520">NAD</keyword>
<keyword evidence="2" id="KW-1003">Cell membrane</keyword>
<keyword evidence="2" id="KW-0812">Transmembrane</keyword>
<comment type="catalytic activity">
    <reaction evidence="2">
        <text>a quinone + NADH + 5 H(+)(in) = a quinol + NAD(+) + 4 H(+)(out)</text>
        <dbReference type="Rhea" id="RHEA:57888"/>
        <dbReference type="ChEBI" id="CHEBI:15378"/>
        <dbReference type="ChEBI" id="CHEBI:24646"/>
        <dbReference type="ChEBI" id="CHEBI:57540"/>
        <dbReference type="ChEBI" id="CHEBI:57945"/>
        <dbReference type="ChEBI" id="CHEBI:132124"/>
    </reaction>
</comment>
<evidence type="ECO:0000313" key="3">
    <source>
        <dbReference type="EMBL" id="RSZ29286.1"/>
    </source>
</evidence>
<dbReference type="InterPro" id="IPR042106">
    <property type="entry name" value="Nuo/plastoQ_OxRdtase_6_NuoJ"/>
</dbReference>
<comment type="function">
    <text evidence="2">NDH-1 shuttles electrons from NADH, via FMN and iron-sulfur (Fe-S) centers, to quinones in the respiratory chain. Couples the redox reaction to proton translocation (for every two electrons transferred, four hydrogen ions are translocated across the cytoplasmic membrane), and thus conserves the redox energy in a proton gradient.</text>
</comment>
<reference evidence="3 4" key="1">
    <citation type="submission" date="2018-12" db="EMBL/GenBank/DDBJ databases">
        <title>The genome sequences of strain 502.</title>
        <authorList>
            <person name="Gao J."/>
            <person name="Sun J."/>
        </authorList>
    </citation>
    <scope>NUCLEOTIDE SEQUENCE [LARGE SCALE GENOMIC DNA]</scope>
    <source>
        <strain evidence="3 4">502</strain>
    </source>
</reference>
<dbReference type="NCBIfam" id="NF005164">
    <property type="entry name" value="PRK06638.1-4"/>
    <property type="match status" value="1"/>
</dbReference>
<evidence type="ECO:0000256" key="2">
    <source>
        <dbReference type="RuleBase" id="RU004429"/>
    </source>
</evidence>
<gene>
    <name evidence="3" type="ORF">EJO66_30010</name>
</gene>
<accession>A0ABX9ZXS9</accession>
<feature type="transmembrane region" description="Helical" evidence="2">
    <location>
        <begin position="6"/>
        <end position="23"/>
    </location>
</feature>
<sequence>MDVKTGLFYLFAAVLLFAAFRVITARNPVYAALYLVLAFFQASAIWLLLRAEFLAISLVLVYVGAVMVLFLFVVMMLDINVDGLRQGFWKHFPLAAGVGALIALEMAAVLMGGFRLAEPSRAGAAMAANSSNTLELGKLLYSEYLYPLEIAAVILLVAIVAAIALTLRTRKDSKYVNPSDQVRVKARDRVRIVQMPVTRAAEPVVEAPADAAAAAKENKA</sequence>
<dbReference type="PANTHER" id="PTHR33269:SF17">
    <property type="entry name" value="NADH-UBIQUINONE OXIDOREDUCTASE CHAIN 6"/>
    <property type="match status" value="1"/>
</dbReference>
<proteinExistence type="inferred from homology"/>
<dbReference type="Proteomes" id="UP000271137">
    <property type="component" value="Unassembled WGS sequence"/>
</dbReference>
<comment type="subcellular location">
    <subcellularLocation>
        <location evidence="2">Cell membrane</location>
        <topology evidence="2">Multi-pass membrane protein</topology>
    </subcellularLocation>
</comment>
<evidence type="ECO:0000313" key="4">
    <source>
        <dbReference type="Proteomes" id="UP000271137"/>
    </source>
</evidence>
<dbReference type="GO" id="GO:0016491">
    <property type="term" value="F:oxidoreductase activity"/>
    <property type="evidence" value="ECO:0007669"/>
    <property type="project" value="UniProtKB-KW"/>
</dbReference>
<keyword evidence="2" id="KW-1133">Transmembrane helix</keyword>
<keyword evidence="2" id="KW-0472">Membrane</keyword>
<feature type="transmembrane region" description="Helical" evidence="2">
    <location>
        <begin position="144"/>
        <end position="167"/>
    </location>
</feature>
<dbReference type="PANTHER" id="PTHR33269">
    <property type="entry name" value="NADH-UBIQUINONE OXIDOREDUCTASE CHAIN 6"/>
    <property type="match status" value="1"/>
</dbReference>
<keyword evidence="3" id="KW-0560">Oxidoreductase</keyword>
<organism evidence="3 4">
    <name type="scientific">Variovorax beijingensis</name>
    <dbReference type="NCBI Taxonomy" id="2496117"/>
    <lineage>
        <taxon>Bacteria</taxon>
        <taxon>Pseudomonadati</taxon>
        <taxon>Pseudomonadota</taxon>
        <taxon>Betaproteobacteria</taxon>
        <taxon>Burkholderiales</taxon>
        <taxon>Comamonadaceae</taxon>
        <taxon>Variovorax</taxon>
    </lineage>
</organism>
<dbReference type="Pfam" id="PF00499">
    <property type="entry name" value="Oxidored_q3"/>
    <property type="match status" value="1"/>
</dbReference>